<feature type="binding site" evidence="6">
    <location>
        <position position="151"/>
    </location>
    <ligand>
        <name>L-ornithine</name>
        <dbReference type="ChEBI" id="CHEBI:46911"/>
    </ligand>
</feature>
<dbReference type="Pfam" id="PF02729">
    <property type="entry name" value="OTCace_N"/>
    <property type="match status" value="1"/>
</dbReference>
<evidence type="ECO:0000256" key="3">
    <source>
        <dbReference type="ARBA" id="ARBA00013007"/>
    </source>
</evidence>
<evidence type="ECO:0000313" key="10">
    <source>
        <dbReference type="Proteomes" id="UP001366166"/>
    </source>
</evidence>
<evidence type="ECO:0000256" key="2">
    <source>
        <dbReference type="ARBA" id="ARBA00007805"/>
    </source>
</evidence>
<evidence type="ECO:0000256" key="6">
    <source>
        <dbReference type="HAMAP-Rule" id="MF_01109"/>
    </source>
</evidence>
<dbReference type="Pfam" id="PF00185">
    <property type="entry name" value="OTCace"/>
    <property type="match status" value="1"/>
</dbReference>
<dbReference type="PANTHER" id="PTHR45753:SF3">
    <property type="entry name" value="ORNITHINE TRANSCARBAMYLASE, MITOCHONDRIAL"/>
    <property type="match status" value="1"/>
</dbReference>
<keyword evidence="10" id="KW-1185">Reference proteome</keyword>
<dbReference type="FunFam" id="3.40.50.1370:FF:000008">
    <property type="entry name" value="Ornithine carbamoyltransferase"/>
    <property type="match status" value="1"/>
</dbReference>
<dbReference type="GO" id="GO:0005737">
    <property type="term" value="C:cytoplasm"/>
    <property type="evidence" value="ECO:0007669"/>
    <property type="project" value="UniProtKB-SubCell"/>
</dbReference>
<dbReference type="InterPro" id="IPR006130">
    <property type="entry name" value="Asp/Orn_carbamoylTrfase"/>
</dbReference>
<proteinExistence type="inferred from homology"/>
<dbReference type="HAMAP" id="MF_01109">
    <property type="entry name" value="OTCase"/>
    <property type="match status" value="1"/>
</dbReference>
<keyword evidence="4 6" id="KW-0808">Transferase</keyword>
<dbReference type="GO" id="GO:0016597">
    <property type="term" value="F:amino acid binding"/>
    <property type="evidence" value="ECO:0007669"/>
    <property type="project" value="InterPro"/>
</dbReference>
<dbReference type="InterPro" id="IPR024904">
    <property type="entry name" value="OTCase_ArgI"/>
</dbReference>
<comment type="similarity">
    <text evidence="2 6">Belongs to the aspartate/ornithine carbamoyltransferase superfamily. OTCase family.</text>
</comment>
<dbReference type="KEGG" id="dmp:FAK_20130"/>
<evidence type="ECO:0000313" key="9">
    <source>
        <dbReference type="EMBL" id="BEQ14947.1"/>
    </source>
</evidence>
<dbReference type="SUPFAM" id="SSF53671">
    <property type="entry name" value="Aspartate/ornithine carbamoyltransferase"/>
    <property type="match status" value="1"/>
</dbReference>
<feature type="domain" description="Aspartate/ornithine carbamoyltransferase Asp/Orn-binding" evidence="7">
    <location>
        <begin position="139"/>
        <end position="289"/>
    </location>
</feature>
<name>A0AAU9EEJ0_9BACT</name>
<dbReference type="NCBIfam" id="NF001986">
    <property type="entry name" value="PRK00779.1"/>
    <property type="match status" value="1"/>
</dbReference>
<feature type="binding site" evidence="6">
    <location>
        <begin position="42"/>
        <end position="45"/>
    </location>
    <ligand>
        <name>carbamoyl phosphate</name>
        <dbReference type="ChEBI" id="CHEBI:58228"/>
    </ligand>
</feature>
<feature type="binding site" evidence="6">
    <location>
        <begin position="120"/>
        <end position="123"/>
    </location>
    <ligand>
        <name>carbamoyl phosphate</name>
        <dbReference type="ChEBI" id="CHEBI:58228"/>
    </ligand>
</feature>
<feature type="binding site" evidence="6">
    <location>
        <begin position="251"/>
        <end position="252"/>
    </location>
    <ligand>
        <name>carbamoyl phosphate</name>
        <dbReference type="ChEBI" id="CHEBI:58228"/>
    </ligand>
</feature>
<dbReference type="InterPro" id="IPR036901">
    <property type="entry name" value="Asp/Orn_carbamoylTrfase_sf"/>
</dbReference>
<dbReference type="NCBIfam" id="TIGR00658">
    <property type="entry name" value="orni_carb_tr"/>
    <property type="match status" value="1"/>
</dbReference>
<feature type="binding site" evidence="6">
    <location>
        <position position="69"/>
    </location>
    <ligand>
        <name>carbamoyl phosphate</name>
        <dbReference type="ChEBI" id="CHEBI:58228"/>
    </ligand>
</feature>
<sequence>MNPEEVRELVRRAAELKASLGSPEHPQPLRGKSVALIFDKPSTRTRVSFEVGVTQLGGKALFMTSRDSQLGRDEPLKDTARVMSRYVDAMVVRTFGQSVVEDLAQWGSVPVINALTDLYHPCQVLSDLLTVSEHLGRLEGIAYAWLGDGNNMAHSWLEAAAALKLNLRLACPPNFMPDAGIVAHARERGAEITLTHDPREAIAGAQVINTDVWASMGQEAEAGARLQAFAGYTLDAQLMSLADPKAIVLHCLPAHRGEEISEEVMEGPQSVVWDQAENRLHMQKAIMEALLAPQVS</sequence>
<evidence type="ECO:0000256" key="5">
    <source>
        <dbReference type="ARBA" id="ARBA00048772"/>
    </source>
</evidence>
<comment type="subcellular location">
    <subcellularLocation>
        <location evidence="6">Cytoplasm</location>
    </subcellularLocation>
</comment>
<evidence type="ECO:0000256" key="4">
    <source>
        <dbReference type="ARBA" id="ARBA00022679"/>
    </source>
</evidence>
<protein>
    <recommendedName>
        <fullName evidence="3 6">Ornithine carbamoyltransferase</fullName>
        <shortName evidence="6">OTCase</shortName>
        <ecNumber evidence="3 6">2.1.3.3</ecNumber>
    </recommendedName>
</protein>
<dbReference type="GO" id="GO:0004585">
    <property type="term" value="F:ornithine carbamoyltransferase activity"/>
    <property type="evidence" value="ECO:0007669"/>
    <property type="project" value="UniProtKB-UniRule"/>
</dbReference>
<comment type="pathway">
    <text evidence="1">Amino-acid biosynthesis; L-arginine biosynthesis; L-arginine from L-ornithine and carbamoyl phosphate: step 1/3.</text>
</comment>
<comment type="catalytic activity">
    <reaction evidence="5 6">
        <text>carbamoyl phosphate + L-ornithine = L-citrulline + phosphate + H(+)</text>
        <dbReference type="Rhea" id="RHEA:19513"/>
        <dbReference type="ChEBI" id="CHEBI:15378"/>
        <dbReference type="ChEBI" id="CHEBI:43474"/>
        <dbReference type="ChEBI" id="CHEBI:46911"/>
        <dbReference type="ChEBI" id="CHEBI:57743"/>
        <dbReference type="ChEBI" id="CHEBI:58228"/>
        <dbReference type="EC" id="2.1.3.3"/>
    </reaction>
</comment>
<dbReference type="GO" id="GO:0019240">
    <property type="term" value="P:citrulline biosynthetic process"/>
    <property type="evidence" value="ECO:0007669"/>
    <property type="project" value="TreeGrafter"/>
</dbReference>
<dbReference type="PROSITE" id="PS00097">
    <property type="entry name" value="CARBAMOYLTRANSFERASE"/>
    <property type="match status" value="1"/>
</dbReference>
<organism evidence="9 10">
    <name type="scientific">Desulfoferula mesophila</name>
    <dbReference type="NCBI Taxonomy" id="3058419"/>
    <lineage>
        <taxon>Bacteria</taxon>
        <taxon>Pseudomonadati</taxon>
        <taxon>Thermodesulfobacteriota</taxon>
        <taxon>Desulfarculia</taxon>
        <taxon>Desulfarculales</taxon>
        <taxon>Desulfarculaceae</taxon>
        <taxon>Desulfoferula</taxon>
    </lineage>
</organism>
<dbReference type="PRINTS" id="PR00102">
    <property type="entry name" value="OTCASE"/>
</dbReference>
<evidence type="ECO:0000256" key="1">
    <source>
        <dbReference type="ARBA" id="ARBA00004975"/>
    </source>
</evidence>
<dbReference type="InterPro" id="IPR002292">
    <property type="entry name" value="Orn/put_carbamltrans"/>
</dbReference>
<reference evidence="10" key="1">
    <citation type="journal article" date="2023" name="Arch. Microbiol.">
        <title>Desulfoferula mesophilus gen. nov. sp. nov., a mesophilic sulfate-reducing bacterium isolated from a brackish lake sediment.</title>
        <authorList>
            <person name="Watanabe T."/>
            <person name="Yabe T."/>
            <person name="Tsuji J.M."/>
            <person name="Fukui M."/>
        </authorList>
    </citation>
    <scope>NUCLEOTIDE SEQUENCE [LARGE SCALE GENOMIC DNA]</scope>
    <source>
        <strain evidence="10">12FAK</strain>
    </source>
</reference>
<dbReference type="GO" id="GO:0042450">
    <property type="term" value="P:L-arginine biosynthetic process via ornithine"/>
    <property type="evidence" value="ECO:0007669"/>
    <property type="project" value="UniProtKB-UniRule"/>
</dbReference>
<feature type="binding site" evidence="6">
    <location>
        <position position="93"/>
    </location>
    <ligand>
        <name>carbamoyl phosphate</name>
        <dbReference type="ChEBI" id="CHEBI:58228"/>
    </ligand>
</feature>
<dbReference type="EC" id="2.1.3.3" evidence="3 6"/>
<dbReference type="PRINTS" id="PR00100">
    <property type="entry name" value="AOTCASE"/>
</dbReference>
<dbReference type="EMBL" id="AP028679">
    <property type="protein sequence ID" value="BEQ14947.1"/>
    <property type="molecule type" value="Genomic_DNA"/>
</dbReference>
<dbReference type="Gene3D" id="3.40.50.1370">
    <property type="entry name" value="Aspartate/ornithine carbamoyltransferase"/>
    <property type="match status" value="2"/>
</dbReference>
<feature type="binding site" evidence="6">
    <location>
        <position position="211"/>
    </location>
    <ligand>
        <name>L-ornithine</name>
        <dbReference type="ChEBI" id="CHEBI:46911"/>
    </ligand>
</feature>
<dbReference type="AlphaFoldDB" id="A0AAU9EEJ0"/>
<accession>A0AAU9EEJ0</accession>
<dbReference type="PANTHER" id="PTHR45753">
    <property type="entry name" value="ORNITHINE CARBAMOYLTRANSFERASE, MITOCHONDRIAL"/>
    <property type="match status" value="1"/>
</dbReference>
<gene>
    <name evidence="9" type="primary">argF</name>
    <name evidence="9" type="ORF">FAK_20130</name>
</gene>
<dbReference type="InterPro" id="IPR006131">
    <property type="entry name" value="Asp_carbamoyltransf_Asp/Orn-bd"/>
</dbReference>
<feature type="binding site" evidence="6">
    <location>
        <begin position="215"/>
        <end position="216"/>
    </location>
    <ligand>
        <name>L-ornithine</name>
        <dbReference type="ChEBI" id="CHEBI:46911"/>
    </ligand>
</feature>
<feature type="domain" description="Aspartate/ornithine carbamoyltransferase carbamoyl-P binding" evidence="8">
    <location>
        <begin position="2"/>
        <end position="133"/>
    </location>
</feature>
<evidence type="ECO:0000259" key="8">
    <source>
        <dbReference type="Pfam" id="PF02729"/>
    </source>
</evidence>
<feature type="binding site" evidence="6">
    <location>
        <position position="279"/>
    </location>
    <ligand>
        <name>carbamoyl phosphate</name>
        <dbReference type="ChEBI" id="CHEBI:58228"/>
    </ligand>
</feature>
<evidence type="ECO:0000259" key="7">
    <source>
        <dbReference type="Pfam" id="PF00185"/>
    </source>
</evidence>
<dbReference type="InterPro" id="IPR006132">
    <property type="entry name" value="Asp/Orn_carbamoyltranf_P-bd"/>
</dbReference>
<dbReference type="Proteomes" id="UP001366166">
    <property type="component" value="Chromosome"/>
</dbReference>
<keyword evidence="6" id="KW-0963">Cytoplasm</keyword>